<evidence type="ECO:0000313" key="2">
    <source>
        <dbReference type="EMBL" id="KZO90774.1"/>
    </source>
</evidence>
<sequence>MSPQETIVLLELPSCESARASGRSLLEYRRAQLSRREQRGEQAAEDAEPRPSRPWTVAPANLHSWAGGRGNSVSNAVRLTVTNRT</sequence>
<keyword evidence="3" id="KW-1185">Reference proteome</keyword>
<feature type="compositionally biased region" description="Basic and acidic residues" evidence="1">
    <location>
        <begin position="33"/>
        <end position="51"/>
    </location>
</feature>
<dbReference type="Proteomes" id="UP000076738">
    <property type="component" value="Unassembled WGS sequence"/>
</dbReference>
<name>A0A167GPK6_CALVF</name>
<dbReference type="EMBL" id="KV417334">
    <property type="protein sequence ID" value="KZO90774.1"/>
    <property type="molecule type" value="Genomic_DNA"/>
</dbReference>
<proteinExistence type="predicted"/>
<accession>A0A167GPK6</accession>
<protein>
    <submittedName>
        <fullName evidence="2">Uncharacterized protein</fullName>
    </submittedName>
</protein>
<dbReference type="AlphaFoldDB" id="A0A167GPK6"/>
<evidence type="ECO:0000313" key="3">
    <source>
        <dbReference type="Proteomes" id="UP000076738"/>
    </source>
</evidence>
<organism evidence="2 3">
    <name type="scientific">Calocera viscosa (strain TUFC12733)</name>
    <dbReference type="NCBI Taxonomy" id="1330018"/>
    <lineage>
        <taxon>Eukaryota</taxon>
        <taxon>Fungi</taxon>
        <taxon>Dikarya</taxon>
        <taxon>Basidiomycota</taxon>
        <taxon>Agaricomycotina</taxon>
        <taxon>Dacrymycetes</taxon>
        <taxon>Dacrymycetales</taxon>
        <taxon>Dacrymycetaceae</taxon>
        <taxon>Calocera</taxon>
    </lineage>
</organism>
<reference evidence="2 3" key="1">
    <citation type="journal article" date="2016" name="Mol. Biol. Evol.">
        <title>Comparative Genomics of Early-Diverging Mushroom-Forming Fungi Provides Insights into the Origins of Lignocellulose Decay Capabilities.</title>
        <authorList>
            <person name="Nagy L.G."/>
            <person name="Riley R."/>
            <person name="Tritt A."/>
            <person name="Adam C."/>
            <person name="Daum C."/>
            <person name="Floudas D."/>
            <person name="Sun H."/>
            <person name="Yadav J.S."/>
            <person name="Pangilinan J."/>
            <person name="Larsson K.H."/>
            <person name="Matsuura K."/>
            <person name="Barry K."/>
            <person name="Labutti K."/>
            <person name="Kuo R."/>
            <person name="Ohm R.A."/>
            <person name="Bhattacharya S.S."/>
            <person name="Shirouzu T."/>
            <person name="Yoshinaga Y."/>
            <person name="Martin F.M."/>
            <person name="Grigoriev I.V."/>
            <person name="Hibbett D.S."/>
        </authorList>
    </citation>
    <scope>NUCLEOTIDE SEQUENCE [LARGE SCALE GENOMIC DNA]</scope>
    <source>
        <strain evidence="2 3">TUFC12733</strain>
    </source>
</reference>
<evidence type="ECO:0000256" key="1">
    <source>
        <dbReference type="SAM" id="MobiDB-lite"/>
    </source>
</evidence>
<feature type="region of interest" description="Disordered" evidence="1">
    <location>
        <begin position="33"/>
        <end position="56"/>
    </location>
</feature>
<gene>
    <name evidence="2" type="ORF">CALVIDRAFT_374741</name>
</gene>